<feature type="region of interest" description="Disordered" evidence="1">
    <location>
        <begin position="25"/>
        <end position="128"/>
    </location>
</feature>
<dbReference type="EMBL" id="RHFK02000002">
    <property type="protein sequence ID" value="TWW79907.1"/>
    <property type="molecule type" value="Genomic_DNA"/>
</dbReference>
<accession>A0A5C6PNK8</accession>
<sequence>MHREEAERRVDFLLELARELAQTHLGNSLLQTSGPKESLGLGLGEGNGFTLGGTAEGRGPEPGGKAEVPMRGERQTSRGQAEESKKPGKQIIAGATVRGRRQKQAGFLGNRRGRQDEDRQVWDELQLS</sequence>
<feature type="compositionally biased region" description="Gly residues" evidence="1">
    <location>
        <begin position="41"/>
        <end position="62"/>
    </location>
</feature>
<reference evidence="2 3" key="1">
    <citation type="submission" date="2019-04" db="EMBL/GenBank/DDBJ databases">
        <title>Chromosome genome assembly for Takifugu flavidus.</title>
        <authorList>
            <person name="Xiao S."/>
        </authorList>
    </citation>
    <scope>NUCLEOTIDE SEQUENCE [LARGE SCALE GENOMIC DNA]</scope>
    <source>
        <strain evidence="2">HTHZ2018</strain>
        <tissue evidence="2">Muscle</tissue>
    </source>
</reference>
<organism evidence="2 3">
    <name type="scientific">Takifugu flavidus</name>
    <name type="common">sansaifugu</name>
    <dbReference type="NCBI Taxonomy" id="433684"/>
    <lineage>
        <taxon>Eukaryota</taxon>
        <taxon>Metazoa</taxon>
        <taxon>Chordata</taxon>
        <taxon>Craniata</taxon>
        <taxon>Vertebrata</taxon>
        <taxon>Euteleostomi</taxon>
        <taxon>Actinopterygii</taxon>
        <taxon>Neopterygii</taxon>
        <taxon>Teleostei</taxon>
        <taxon>Neoteleostei</taxon>
        <taxon>Acanthomorphata</taxon>
        <taxon>Eupercaria</taxon>
        <taxon>Tetraodontiformes</taxon>
        <taxon>Tetradontoidea</taxon>
        <taxon>Tetraodontidae</taxon>
        <taxon>Takifugu</taxon>
    </lineage>
</organism>
<evidence type="ECO:0000313" key="3">
    <source>
        <dbReference type="Proteomes" id="UP000324091"/>
    </source>
</evidence>
<name>A0A5C6PNK8_9TELE</name>
<feature type="compositionally biased region" description="Polar residues" evidence="1">
    <location>
        <begin position="25"/>
        <end position="35"/>
    </location>
</feature>
<gene>
    <name evidence="2" type="ORF">D4764_10G0009370</name>
</gene>
<evidence type="ECO:0000256" key="1">
    <source>
        <dbReference type="SAM" id="MobiDB-lite"/>
    </source>
</evidence>
<protein>
    <submittedName>
        <fullName evidence="2">Uncharacterized protein</fullName>
    </submittedName>
</protein>
<evidence type="ECO:0000313" key="2">
    <source>
        <dbReference type="EMBL" id="TWW79907.1"/>
    </source>
</evidence>
<dbReference type="Proteomes" id="UP000324091">
    <property type="component" value="Chromosome 10"/>
</dbReference>
<keyword evidence="3" id="KW-1185">Reference proteome</keyword>
<feature type="compositionally biased region" description="Basic and acidic residues" evidence="1">
    <location>
        <begin position="113"/>
        <end position="122"/>
    </location>
</feature>
<proteinExistence type="predicted"/>
<dbReference type="AlphaFoldDB" id="A0A5C6PNK8"/>
<comment type="caution">
    <text evidence="2">The sequence shown here is derived from an EMBL/GenBank/DDBJ whole genome shotgun (WGS) entry which is preliminary data.</text>
</comment>
<feature type="compositionally biased region" description="Basic and acidic residues" evidence="1">
    <location>
        <begin position="68"/>
        <end position="86"/>
    </location>
</feature>